<dbReference type="GO" id="GO:0000981">
    <property type="term" value="F:DNA-binding transcription factor activity, RNA polymerase II-specific"/>
    <property type="evidence" value="ECO:0007669"/>
    <property type="project" value="InterPro"/>
</dbReference>
<evidence type="ECO:0000259" key="7">
    <source>
        <dbReference type="PROSITE" id="PS50048"/>
    </source>
</evidence>
<keyword evidence="2" id="KW-0805">Transcription regulation</keyword>
<dbReference type="SMART" id="SM00066">
    <property type="entry name" value="GAL4"/>
    <property type="match status" value="1"/>
</dbReference>
<evidence type="ECO:0000256" key="3">
    <source>
        <dbReference type="ARBA" id="ARBA00023125"/>
    </source>
</evidence>
<dbReference type="GO" id="GO:0043565">
    <property type="term" value="F:sequence-specific DNA binding"/>
    <property type="evidence" value="ECO:0007669"/>
    <property type="project" value="TreeGrafter"/>
</dbReference>
<evidence type="ECO:0000256" key="2">
    <source>
        <dbReference type="ARBA" id="ARBA00023015"/>
    </source>
</evidence>
<dbReference type="STRING" id="90262.A0A1X2IAF4"/>
<feature type="compositionally biased region" description="Polar residues" evidence="6">
    <location>
        <begin position="113"/>
        <end position="123"/>
    </location>
</feature>
<dbReference type="PROSITE" id="PS50048">
    <property type="entry name" value="ZN2_CY6_FUNGAL_2"/>
    <property type="match status" value="1"/>
</dbReference>
<dbReference type="Pfam" id="PF00172">
    <property type="entry name" value="Zn_clus"/>
    <property type="match status" value="1"/>
</dbReference>
<dbReference type="InterPro" id="IPR051711">
    <property type="entry name" value="Stress_Response_Reg"/>
</dbReference>
<dbReference type="EMBL" id="MCGE01000018">
    <property type="protein sequence ID" value="ORZ12742.1"/>
    <property type="molecule type" value="Genomic_DNA"/>
</dbReference>
<name>A0A1X2IAF4_9FUNG</name>
<evidence type="ECO:0000256" key="1">
    <source>
        <dbReference type="ARBA" id="ARBA00004123"/>
    </source>
</evidence>
<dbReference type="PANTHER" id="PTHR47540:SF2">
    <property type="entry name" value="ZN(II)2CYS6 TRANSCRIPTION FACTOR (EUROFUNG)"/>
    <property type="match status" value="1"/>
</dbReference>
<accession>A0A1X2IAF4</accession>
<dbReference type="InterPro" id="IPR036864">
    <property type="entry name" value="Zn2-C6_fun-type_DNA-bd_sf"/>
</dbReference>
<dbReference type="Gene3D" id="4.10.240.10">
    <property type="entry name" value="Zn(2)-C6 fungal-type DNA-binding domain"/>
    <property type="match status" value="1"/>
</dbReference>
<dbReference type="InterPro" id="IPR001138">
    <property type="entry name" value="Zn2Cys6_DnaBD"/>
</dbReference>
<dbReference type="SUPFAM" id="SSF57701">
    <property type="entry name" value="Zn2/Cys6 DNA-binding domain"/>
    <property type="match status" value="1"/>
</dbReference>
<organism evidence="8 9">
    <name type="scientific">Absidia repens</name>
    <dbReference type="NCBI Taxonomy" id="90262"/>
    <lineage>
        <taxon>Eukaryota</taxon>
        <taxon>Fungi</taxon>
        <taxon>Fungi incertae sedis</taxon>
        <taxon>Mucoromycota</taxon>
        <taxon>Mucoromycotina</taxon>
        <taxon>Mucoromycetes</taxon>
        <taxon>Mucorales</taxon>
        <taxon>Cunninghamellaceae</taxon>
        <taxon>Absidia</taxon>
    </lineage>
</organism>
<dbReference type="CDD" id="cd00067">
    <property type="entry name" value="GAL4"/>
    <property type="match status" value="1"/>
</dbReference>
<dbReference type="PROSITE" id="PS00463">
    <property type="entry name" value="ZN2_CY6_FUNGAL_1"/>
    <property type="match status" value="1"/>
</dbReference>
<evidence type="ECO:0000256" key="4">
    <source>
        <dbReference type="ARBA" id="ARBA00023163"/>
    </source>
</evidence>
<protein>
    <recommendedName>
        <fullName evidence="7">Zn(2)-C6 fungal-type domain-containing protein</fullName>
    </recommendedName>
</protein>
<keyword evidence="9" id="KW-1185">Reference proteome</keyword>
<gene>
    <name evidence="8" type="ORF">BCR42DRAFT_493477</name>
</gene>
<dbReference type="PANTHER" id="PTHR47540">
    <property type="entry name" value="THIAMINE REPRESSIBLE GENES REGULATORY PROTEIN THI5"/>
    <property type="match status" value="1"/>
</dbReference>
<evidence type="ECO:0000256" key="6">
    <source>
        <dbReference type="SAM" id="MobiDB-lite"/>
    </source>
</evidence>
<comment type="caution">
    <text evidence="8">The sequence shown here is derived from an EMBL/GenBank/DDBJ whole genome shotgun (WGS) entry which is preliminary data.</text>
</comment>
<feature type="region of interest" description="Disordered" evidence="6">
    <location>
        <begin position="53"/>
        <end position="164"/>
    </location>
</feature>
<keyword evidence="3" id="KW-0238">DNA-binding</keyword>
<feature type="compositionally biased region" description="Low complexity" evidence="6">
    <location>
        <begin position="73"/>
        <end position="90"/>
    </location>
</feature>
<dbReference type="OrthoDB" id="3362851at2759"/>
<comment type="subcellular location">
    <subcellularLocation>
        <location evidence="1">Nucleus</location>
    </subcellularLocation>
</comment>
<evidence type="ECO:0000256" key="5">
    <source>
        <dbReference type="ARBA" id="ARBA00023242"/>
    </source>
</evidence>
<dbReference type="GO" id="GO:0008270">
    <property type="term" value="F:zinc ion binding"/>
    <property type="evidence" value="ECO:0007669"/>
    <property type="project" value="InterPro"/>
</dbReference>
<dbReference type="AlphaFoldDB" id="A0A1X2IAF4"/>
<evidence type="ECO:0000313" key="8">
    <source>
        <dbReference type="EMBL" id="ORZ12742.1"/>
    </source>
</evidence>
<dbReference type="GO" id="GO:0045944">
    <property type="term" value="P:positive regulation of transcription by RNA polymerase II"/>
    <property type="evidence" value="ECO:0007669"/>
    <property type="project" value="TreeGrafter"/>
</dbReference>
<feature type="region of interest" description="Disordered" evidence="6">
    <location>
        <begin position="226"/>
        <end position="247"/>
    </location>
</feature>
<feature type="compositionally biased region" description="Low complexity" evidence="6">
    <location>
        <begin position="53"/>
        <end position="66"/>
    </location>
</feature>
<keyword evidence="4" id="KW-0804">Transcription</keyword>
<feature type="domain" description="Zn(2)-C6 fungal-type" evidence="7">
    <location>
        <begin position="22"/>
        <end position="51"/>
    </location>
</feature>
<feature type="compositionally biased region" description="Polar residues" evidence="6">
    <location>
        <begin position="143"/>
        <end position="164"/>
    </location>
</feature>
<reference evidence="8 9" key="1">
    <citation type="submission" date="2016-07" db="EMBL/GenBank/DDBJ databases">
        <title>Pervasive Adenine N6-methylation of Active Genes in Fungi.</title>
        <authorList>
            <consortium name="DOE Joint Genome Institute"/>
            <person name="Mondo S.J."/>
            <person name="Dannebaum R.O."/>
            <person name="Kuo R.C."/>
            <person name="Labutti K."/>
            <person name="Haridas S."/>
            <person name="Kuo A."/>
            <person name="Salamov A."/>
            <person name="Ahrendt S.R."/>
            <person name="Lipzen A."/>
            <person name="Sullivan W."/>
            <person name="Andreopoulos W.B."/>
            <person name="Clum A."/>
            <person name="Lindquist E."/>
            <person name="Daum C."/>
            <person name="Ramamoorthy G.K."/>
            <person name="Gryganskyi A."/>
            <person name="Culley D."/>
            <person name="Magnuson J.K."/>
            <person name="James T.Y."/>
            <person name="O'Malley M.A."/>
            <person name="Stajich J.E."/>
            <person name="Spatafora J.W."/>
            <person name="Visel A."/>
            <person name="Grigoriev I.V."/>
        </authorList>
    </citation>
    <scope>NUCLEOTIDE SEQUENCE [LARGE SCALE GENOMIC DNA]</scope>
    <source>
        <strain evidence="8 9">NRRL 1336</strain>
    </source>
</reference>
<feature type="compositionally biased region" description="Low complexity" evidence="6">
    <location>
        <begin position="124"/>
        <end position="142"/>
    </location>
</feature>
<dbReference type="GO" id="GO:0005634">
    <property type="term" value="C:nucleus"/>
    <property type="evidence" value="ECO:0007669"/>
    <property type="project" value="UniProtKB-SubCell"/>
</dbReference>
<dbReference type="Proteomes" id="UP000193560">
    <property type="component" value="Unassembled WGS sequence"/>
</dbReference>
<evidence type="ECO:0000313" key="9">
    <source>
        <dbReference type="Proteomes" id="UP000193560"/>
    </source>
</evidence>
<sequence>MISQFDGPEDTLRRKRLKVTSACTECRRRKTKCDGDRPCVSCSKAKVECQYVSSSKSNLNNNNNNNRTQQKHTATAPSSSSTTLFASTESKQQHKQYRQLIKPSDDYQRRHSSGLQPTNDNIYPSTFSSTSITPRPTSSRHSFSFSQPTPPHSGSSQEQYHPPQSTIASIEERLATIERILRMLLERSSSSHTNHGTIINDERSILSSTTASHDSLRLPPLYNHHHYHHHQQHQPPPAPSARFGNTI</sequence>
<keyword evidence="5" id="KW-0539">Nucleus</keyword>
<proteinExistence type="predicted"/>